<keyword evidence="4" id="KW-0808">Transferase</keyword>
<evidence type="ECO:0000256" key="6">
    <source>
        <dbReference type="ARBA" id="ARBA00026106"/>
    </source>
</evidence>
<dbReference type="EC" id="2.6.1.2" evidence="6"/>
<dbReference type="InterPro" id="IPR015421">
    <property type="entry name" value="PyrdxlP-dep_Trfase_major"/>
</dbReference>
<reference evidence="8 9" key="1">
    <citation type="submission" date="2014-12" db="EMBL/GenBank/DDBJ databases">
        <title>Draft genome sequences of 29 type strains of Enterococci.</title>
        <authorList>
            <person name="Zhong Z."/>
            <person name="Sun Z."/>
            <person name="Liu W."/>
            <person name="Zhang W."/>
            <person name="Zhang H."/>
        </authorList>
    </citation>
    <scope>NUCLEOTIDE SEQUENCE [LARGE SCALE GENOMIC DNA]</scope>
    <source>
        <strain evidence="8 9">DSM 17690</strain>
    </source>
</reference>
<dbReference type="AlphaFoldDB" id="A0A1L8QRB5"/>
<evidence type="ECO:0000259" key="7">
    <source>
        <dbReference type="Pfam" id="PF00155"/>
    </source>
</evidence>
<dbReference type="InterPro" id="IPR015422">
    <property type="entry name" value="PyrdxlP-dep_Trfase_small"/>
</dbReference>
<dbReference type="Proteomes" id="UP000182149">
    <property type="component" value="Unassembled WGS sequence"/>
</dbReference>
<accession>A0A1L8QRB5</accession>
<dbReference type="Gene3D" id="3.40.640.10">
    <property type="entry name" value="Type I PLP-dependent aspartate aminotransferase-like (Major domain)"/>
    <property type="match status" value="1"/>
</dbReference>
<proteinExistence type="inferred from homology"/>
<dbReference type="OrthoDB" id="9802328at2"/>
<organism evidence="8 9">
    <name type="scientific">Enterococcus aquimarinus</name>
    <dbReference type="NCBI Taxonomy" id="328396"/>
    <lineage>
        <taxon>Bacteria</taxon>
        <taxon>Bacillati</taxon>
        <taxon>Bacillota</taxon>
        <taxon>Bacilli</taxon>
        <taxon>Lactobacillales</taxon>
        <taxon>Enterococcaceae</taxon>
        <taxon>Enterococcus</taxon>
    </lineage>
</organism>
<dbReference type="SUPFAM" id="SSF53383">
    <property type="entry name" value="PLP-dependent transferases"/>
    <property type="match status" value="1"/>
</dbReference>
<evidence type="ECO:0000256" key="5">
    <source>
        <dbReference type="ARBA" id="ARBA00022898"/>
    </source>
</evidence>
<keyword evidence="9" id="KW-1185">Reference proteome</keyword>
<dbReference type="EMBL" id="JXKD01000011">
    <property type="protein sequence ID" value="OJG09994.1"/>
    <property type="molecule type" value="Genomic_DNA"/>
</dbReference>
<dbReference type="RefSeq" id="WP_071875153.1">
    <property type="nucleotide sequence ID" value="NZ_JBHSHF010000013.1"/>
</dbReference>
<keyword evidence="5" id="KW-0663">Pyridoxal phosphate</keyword>
<comment type="caution">
    <text evidence="8">The sequence shown here is derived from an EMBL/GenBank/DDBJ whole genome shotgun (WGS) entry which is preliminary data.</text>
</comment>
<comment type="similarity">
    <text evidence="2">Belongs to the class-I pyridoxal-phosphate-dependent aminotransferase family.</text>
</comment>
<evidence type="ECO:0000256" key="1">
    <source>
        <dbReference type="ARBA" id="ARBA00001933"/>
    </source>
</evidence>
<evidence type="ECO:0000256" key="4">
    <source>
        <dbReference type="ARBA" id="ARBA00022679"/>
    </source>
</evidence>
<dbReference type="InterPro" id="IPR051926">
    <property type="entry name" value="Ala_Aminotransferase"/>
</dbReference>
<gene>
    <name evidence="8" type="ORF">RU93_GL000444</name>
</gene>
<evidence type="ECO:0000256" key="3">
    <source>
        <dbReference type="ARBA" id="ARBA00022576"/>
    </source>
</evidence>
<name>A0A1L8QRB5_9ENTE</name>
<evidence type="ECO:0000313" key="8">
    <source>
        <dbReference type="EMBL" id="OJG09994.1"/>
    </source>
</evidence>
<dbReference type="PANTHER" id="PTHR43488">
    <property type="entry name" value="GLUTAMATE-PYRUVATE AMINOTRANSFERASE ALAA"/>
    <property type="match status" value="1"/>
</dbReference>
<dbReference type="Gene3D" id="3.90.1150.10">
    <property type="entry name" value="Aspartate Aminotransferase, domain 1"/>
    <property type="match status" value="1"/>
</dbReference>
<comment type="cofactor">
    <cofactor evidence="1">
        <name>pyridoxal 5'-phosphate</name>
        <dbReference type="ChEBI" id="CHEBI:597326"/>
    </cofactor>
</comment>
<dbReference type="STRING" id="328396.RU93_GL000444"/>
<dbReference type="PANTHER" id="PTHR43488:SF2">
    <property type="entry name" value="GLUTAMATE-PYRUVATE AMINOTRANSFERASE ALAA"/>
    <property type="match status" value="1"/>
</dbReference>
<protein>
    <recommendedName>
        <fullName evidence="6">alanine transaminase</fullName>
        <ecNumber evidence="6">2.6.1.2</ecNumber>
    </recommendedName>
</protein>
<keyword evidence="3" id="KW-0032">Aminotransferase</keyword>
<evidence type="ECO:0000313" key="9">
    <source>
        <dbReference type="Proteomes" id="UP000182149"/>
    </source>
</evidence>
<dbReference type="Pfam" id="PF00155">
    <property type="entry name" value="Aminotran_1_2"/>
    <property type="match status" value="1"/>
</dbReference>
<sequence length="405" mass="45475">MKKFEKSTKLDGVSYDVRGPVLEEAERMQEEGISILKLNTGNPATFGFEAPNEIIRDLILNVRESEGYSDSKGIFSARKAVEQYYQVKDFPNLSINDIYTGNGVSELITMSMQGLCNNGDEILVPMPDYPLWTASISLAGGKAVHYICDEESEWNPDLGDIRSKITSKTKAIVLINPNNPTGAVYPKEILEGIVTIAREFDLIIFSDEIYDRLLMDGHKHIHIAALAPDRPVVTFSGLSKSHRVAGFRVGWMAISGDKSNIKGYIEGLNMLSSMRLCSNVLSQQIVQTALGGYQSVDKLLLPGGRIYEQREFIYNAINDIPGLSAVKPKAAFYLFPKIDTKKFNILDDEKFVLDFLHQHHVLLVHGGGFNWQAPDHFRIVYLPNMDQLKMTADRMRTFLATYQQK</sequence>
<dbReference type="InterPro" id="IPR015424">
    <property type="entry name" value="PyrdxlP-dep_Trfase"/>
</dbReference>
<evidence type="ECO:0000256" key="2">
    <source>
        <dbReference type="ARBA" id="ARBA00007441"/>
    </source>
</evidence>
<dbReference type="InterPro" id="IPR004839">
    <property type="entry name" value="Aminotransferase_I/II_large"/>
</dbReference>
<dbReference type="GO" id="GO:0004021">
    <property type="term" value="F:L-alanine:2-oxoglutarate aminotransferase activity"/>
    <property type="evidence" value="ECO:0007669"/>
    <property type="project" value="UniProtKB-EC"/>
</dbReference>
<feature type="domain" description="Aminotransferase class I/classII large" evidence="7">
    <location>
        <begin position="35"/>
        <end position="389"/>
    </location>
</feature>
<dbReference type="CDD" id="cd00609">
    <property type="entry name" value="AAT_like"/>
    <property type="match status" value="1"/>
</dbReference>
<dbReference type="GO" id="GO:0030170">
    <property type="term" value="F:pyridoxal phosphate binding"/>
    <property type="evidence" value="ECO:0007669"/>
    <property type="project" value="InterPro"/>
</dbReference>